<name>I7MD97_TETTS</name>
<dbReference type="InParanoid" id="I7MD97"/>
<reference evidence="3" key="1">
    <citation type="journal article" date="2006" name="PLoS Biol.">
        <title>Macronuclear genome sequence of the ciliate Tetrahymena thermophila, a model eukaryote.</title>
        <authorList>
            <person name="Eisen J.A."/>
            <person name="Coyne R.S."/>
            <person name="Wu M."/>
            <person name="Wu D."/>
            <person name="Thiagarajan M."/>
            <person name="Wortman J.R."/>
            <person name="Badger J.H."/>
            <person name="Ren Q."/>
            <person name="Amedeo P."/>
            <person name="Jones K.M."/>
            <person name="Tallon L.J."/>
            <person name="Delcher A.L."/>
            <person name="Salzberg S.L."/>
            <person name="Silva J.C."/>
            <person name="Haas B.J."/>
            <person name="Majoros W.H."/>
            <person name="Farzad M."/>
            <person name="Carlton J.M."/>
            <person name="Smith R.K. Jr."/>
            <person name="Garg J."/>
            <person name="Pearlman R.E."/>
            <person name="Karrer K.M."/>
            <person name="Sun L."/>
            <person name="Manning G."/>
            <person name="Elde N.C."/>
            <person name="Turkewitz A.P."/>
            <person name="Asai D.J."/>
            <person name="Wilkes D.E."/>
            <person name="Wang Y."/>
            <person name="Cai H."/>
            <person name="Collins K."/>
            <person name="Stewart B.A."/>
            <person name="Lee S.R."/>
            <person name="Wilamowska K."/>
            <person name="Weinberg Z."/>
            <person name="Ruzzo W.L."/>
            <person name="Wloga D."/>
            <person name="Gaertig J."/>
            <person name="Frankel J."/>
            <person name="Tsao C.-C."/>
            <person name="Gorovsky M.A."/>
            <person name="Keeling P.J."/>
            <person name="Waller R.F."/>
            <person name="Patron N.J."/>
            <person name="Cherry J.M."/>
            <person name="Stover N.A."/>
            <person name="Krieger C.J."/>
            <person name="del Toro C."/>
            <person name="Ryder H.F."/>
            <person name="Williamson S.C."/>
            <person name="Barbeau R.A."/>
            <person name="Hamilton E.P."/>
            <person name="Orias E."/>
        </authorList>
    </citation>
    <scope>NUCLEOTIDE SEQUENCE [LARGE SCALE GENOMIC DNA]</scope>
    <source>
        <strain evidence="3">SB210</strain>
    </source>
</reference>
<keyword evidence="3" id="KW-1185">Reference proteome</keyword>
<evidence type="ECO:0000313" key="2">
    <source>
        <dbReference type="EMBL" id="EAR86035.2"/>
    </source>
</evidence>
<dbReference type="KEGG" id="tet:TTHERM_00544740"/>
<dbReference type="AlphaFoldDB" id="I7MD97"/>
<evidence type="ECO:0000313" key="3">
    <source>
        <dbReference type="Proteomes" id="UP000009168"/>
    </source>
</evidence>
<feature type="region of interest" description="Disordered" evidence="1">
    <location>
        <begin position="98"/>
        <end position="122"/>
    </location>
</feature>
<proteinExistence type="predicted"/>
<dbReference type="EMBL" id="GG662864">
    <property type="protein sequence ID" value="EAR86035.2"/>
    <property type="molecule type" value="Genomic_DNA"/>
</dbReference>
<gene>
    <name evidence="2" type="ORF">TTHERM_00544740</name>
</gene>
<evidence type="ECO:0000256" key="1">
    <source>
        <dbReference type="SAM" id="MobiDB-lite"/>
    </source>
</evidence>
<dbReference type="GeneID" id="7835813"/>
<sequence>MDYTFEQINIYDIQKELLKLKMMVRMIFTVEQYAALQLCGLRIILDENIPNIDDTVQEVINLNEDPFKSSFKEIKKQKQETSVKAYQKQKCINQNKQIIQHNQNQKSDDYLTENIGNEQLKQ</sequence>
<dbReference type="Proteomes" id="UP000009168">
    <property type="component" value="Unassembled WGS sequence"/>
</dbReference>
<organism evidence="2 3">
    <name type="scientific">Tetrahymena thermophila (strain SB210)</name>
    <dbReference type="NCBI Taxonomy" id="312017"/>
    <lineage>
        <taxon>Eukaryota</taxon>
        <taxon>Sar</taxon>
        <taxon>Alveolata</taxon>
        <taxon>Ciliophora</taxon>
        <taxon>Intramacronucleata</taxon>
        <taxon>Oligohymenophorea</taxon>
        <taxon>Hymenostomatida</taxon>
        <taxon>Tetrahymenina</taxon>
        <taxon>Tetrahymenidae</taxon>
        <taxon>Tetrahymena</taxon>
    </lineage>
</organism>
<accession>I7MD97</accession>
<protein>
    <submittedName>
        <fullName evidence="2">Uncharacterized protein</fullName>
    </submittedName>
</protein>
<dbReference type="RefSeq" id="XP_976630.2">
    <property type="nucleotide sequence ID" value="XM_971537.2"/>
</dbReference>